<feature type="non-terminal residue" evidence="2">
    <location>
        <position position="66"/>
    </location>
</feature>
<evidence type="ECO:0000313" key="3">
    <source>
        <dbReference type="Proteomes" id="UP001266305"/>
    </source>
</evidence>
<protein>
    <submittedName>
        <fullName evidence="2">Uncharacterized protein</fullName>
    </submittedName>
</protein>
<organism evidence="2 3">
    <name type="scientific">Saguinus oedipus</name>
    <name type="common">Cotton-top tamarin</name>
    <name type="synonym">Oedipomidas oedipus</name>
    <dbReference type="NCBI Taxonomy" id="9490"/>
    <lineage>
        <taxon>Eukaryota</taxon>
        <taxon>Metazoa</taxon>
        <taxon>Chordata</taxon>
        <taxon>Craniata</taxon>
        <taxon>Vertebrata</taxon>
        <taxon>Euteleostomi</taxon>
        <taxon>Mammalia</taxon>
        <taxon>Eutheria</taxon>
        <taxon>Euarchontoglires</taxon>
        <taxon>Primates</taxon>
        <taxon>Haplorrhini</taxon>
        <taxon>Platyrrhini</taxon>
        <taxon>Cebidae</taxon>
        <taxon>Callitrichinae</taxon>
        <taxon>Saguinus</taxon>
    </lineage>
</organism>
<feature type="non-terminal residue" evidence="2">
    <location>
        <position position="1"/>
    </location>
</feature>
<dbReference type="EMBL" id="JASSZA010000003">
    <property type="protein sequence ID" value="KAK2116165.1"/>
    <property type="molecule type" value="Genomic_DNA"/>
</dbReference>
<sequence>PRPQRPRDRNDSYGSGPSPTRDEEGLSRGGSWNQQGGGDSGRKTPFPPSLPASPLYPGTPNFDVSP</sequence>
<evidence type="ECO:0000256" key="1">
    <source>
        <dbReference type="SAM" id="MobiDB-lite"/>
    </source>
</evidence>
<comment type="caution">
    <text evidence="2">The sequence shown here is derived from an EMBL/GenBank/DDBJ whole genome shotgun (WGS) entry which is preliminary data.</text>
</comment>
<keyword evidence="3" id="KW-1185">Reference proteome</keyword>
<feature type="compositionally biased region" description="Basic and acidic residues" evidence="1">
    <location>
        <begin position="1"/>
        <end position="11"/>
    </location>
</feature>
<name>A0ABQ9W3G0_SAGOE</name>
<gene>
    <name evidence="2" type="ORF">P7K49_006791</name>
</gene>
<proteinExistence type="predicted"/>
<feature type="region of interest" description="Disordered" evidence="1">
    <location>
        <begin position="1"/>
        <end position="66"/>
    </location>
</feature>
<reference evidence="2 3" key="1">
    <citation type="submission" date="2023-05" db="EMBL/GenBank/DDBJ databases">
        <title>B98-5 Cell Line De Novo Hybrid Assembly: An Optical Mapping Approach.</title>
        <authorList>
            <person name="Kananen K."/>
            <person name="Auerbach J.A."/>
            <person name="Kautto E."/>
            <person name="Blachly J.S."/>
        </authorList>
    </citation>
    <scope>NUCLEOTIDE SEQUENCE [LARGE SCALE GENOMIC DNA]</scope>
    <source>
        <strain evidence="2">B95-8</strain>
        <tissue evidence="2">Cell line</tissue>
    </source>
</reference>
<evidence type="ECO:0000313" key="2">
    <source>
        <dbReference type="EMBL" id="KAK2116165.1"/>
    </source>
</evidence>
<accession>A0ABQ9W3G0</accession>
<dbReference type="Proteomes" id="UP001266305">
    <property type="component" value="Unassembled WGS sequence"/>
</dbReference>